<feature type="region of interest" description="Disordered" evidence="7">
    <location>
        <begin position="187"/>
        <end position="210"/>
    </location>
</feature>
<keyword evidence="8" id="KW-1133">Transmembrane helix</keyword>
<dbReference type="Gene3D" id="1.10.760.10">
    <property type="entry name" value="Cytochrome c-like domain"/>
    <property type="match status" value="1"/>
</dbReference>
<keyword evidence="1" id="KW-0813">Transport</keyword>
<keyword evidence="2 6" id="KW-0349">Heme</keyword>
<keyword evidence="5 6" id="KW-0408">Iron</keyword>
<dbReference type="Pfam" id="PF00034">
    <property type="entry name" value="Cytochrom_C"/>
    <property type="match status" value="1"/>
</dbReference>
<evidence type="ECO:0000256" key="7">
    <source>
        <dbReference type="SAM" id="MobiDB-lite"/>
    </source>
</evidence>
<evidence type="ECO:0000259" key="9">
    <source>
        <dbReference type="PROSITE" id="PS51007"/>
    </source>
</evidence>
<gene>
    <name evidence="10" type="ordered locus">MICA_185</name>
</gene>
<dbReference type="STRING" id="856793.MICA_185"/>
<dbReference type="InterPro" id="IPR009056">
    <property type="entry name" value="Cyt_c-like_dom"/>
</dbReference>
<keyword evidence="11" id="KW-1185">Reference proteome</keyword>
<sequence length="210" mass="21751">MDNMEFNKIFAAVLVAGIVASLTGFISYTVIHPHKLDENAYKIEGVVEDGAGAAAAPTGPQPILAMLASADVARGEQAAKACAACHSFNKGGANGIGPNLYGIVNANKAHLAGFAYSEGVKTKGGKWDYDSLNHFLWKPKAYIADTKMNFIGLKKPEDRAAVIAWLRTLSDSPAGLPSAAQIAAEEAELAPPAPAAEAAPAEAKPAEAAH</sequence>
<evidence type="ECO:0000256" key="4">
    <source>
        <dbReference type="ARBA" id="ARBA00022982"/>
    </source>
</evidence>
<dbReference type="GO" id="GO:0009055">
    <property type="term" value="F:electron transfer activity"/>
    <property type="evidence" value="ECO:0007669"/>
    <property type="project" value="InterPro"/>
</dbReference>
<dbReference type="RefSeq" id="WP_014101754.1">
    <property type="nucleotide sequence ID" value="NC_016026.1"/>
</dbReference>
<keyword evidence="4" id="KW-0249">Electron transport</keyword>
<dbReference type="InterPro" id="IPR002327">
    <property type="entry name" value="Cyt_c_1A/1B"/>
</dbReference>
<keyword evidence="3 6" id="KW-0479">Metal-binding</keyword>
<name>G2KP23_MICAA</name>
<feature type="domain" description="Cytochrome c" evidence="9">
    <location>
        <begin position="70"/>
        <end position="170"/>
    </location>
</feature>
<dbReference type="SUPFAM" id="SSF46626">
    <property type="entry name" value="Cytochrome c"/>
    <property type="match status" value="1"/>
</dbReference>
<evidence type="ECO:0000313" key="10">
    <source>
        <dbReference type="EMBL" id="AEP08531.1"/>
    </source>
</evidence>
<dbReference type="OrthoDB" id="9805828at2"/>
<evidence type="ECO:0000256" key="2">
    <source>
        <dbReference type="ARBA" id="ARBA00022617"/>
    </source>
</evidence>
<dbReference type="eggNOG" id="COG3474">
    <property type="taxonomic scope" value="Bacteria"/>
</dbReference>
<dbReference type="PANTHER" id="PTHR11961">
    <property type="entry name" value="CYTOCHROME C"/>
    <property type="match status" value="1"/>
</dbReference>
<feature type="transmembrane region" description="Helical" evidence="8">
    <location>
        <begin position="9"/>
        <end position="31"/>
    </location>
</feature>
<protein>
    <submittedName>
        <fullName evidence="10">Cytochrome c domain protein</fullName>
    </submittedName>
</protein>
<reference evidence="10 11" key="1">
    <citation type="journal article" date="2011" name="BMC Genomics">
        <title>Genomic insights into an obligate epibiotic bacterial predator: Micavibrio aeruginosavorus ARL-13.</title>
        <authorList>
            <person name="Wang Z."/>
            <person name="Kadouri D."/>
            <person name="Wu M."/>
        </authorList>
    </citation>
    <scope>NUCLEOTIDE SEQUENCE [LARGE SCALE GENOMIC DNA]</scope>
    <source>
        <strain evidence="10 11">ARL-13</strain>
    </source>
</reference>
<dbReference type="GO" id="GO:0020037">
    <property type="term" value="F:heme binding"/>
    <property type="evidence" value="ECO:0007669"/>
    <property type="project" value="InterPro"/>
</dbReference>
<dbReference type="PROSITE" id="PS51007">
    <property type="entry name" value="CYTC"/>
    <property type="match status" value="1"/>
</dbReference>
<dbReference type="AlphaFoldDB" id="G2KP23"/>
<evidence type="ECO:0000256" key="3">
    <source>
        <dbReference type="ARBA" id="ARBA00022723"/>
    </source>
</evidence>
<evidence type="ECO:0000256" key="5">
    <source>
        <dbReference type="ARBA" id="ARBA00023004"/>
    </source>
</evidence>
<evidence type="ECO:0000256" key="6">
    <source>
        <dbReference type="PROSITE-ProRule" id="PRU00433"/>
    </source>
</evidence>
<dbReference type="InterPro" id="IPR036909">
    <property type="entry name" value="Cyt_c-like_dom_sf"/>
</dbReference>
<keyword evidence="8" id="KW-0812">Transmembrane</keyword>
<evidence type="ECO:0000256" key="1">
    <source>
        <dbReference type="ARBA" id="ARBA00022448"/>
    </source>
</evidence>
<dbReference type="EMBL" id="CP002382">
    <property type="protein sequence ID" value="AEP08531.1"/>
    <property type="molecule type" value="Genomic_DNA"/>
</dbReference>
<dbReference type="GO" id="GO:0046872">
    <property type="term" value="F:metal ion binding"/>
    <property type="evidence" value="ECO:0007669"/>
    <property type="project" value="UniProtKB-KW"/>
</dbReference>
<dbReference type="KEGG" id="mai:MICA_185"/>
<evidence type="ECO:0000313" key="11">
    <source>
        <dbReference type="Proteomes" id="UP000009286"/>
    </source>
</evidence>
<accession>G2KP23</accession>
<proteinExistence type="predicted"/>
<dbReference type="Proteomes" id="UP000009286">
    <property type="component" value="Chromosome"/>
</dbReference>
<keyword evidence="8" id="KW-0472">Membrane</keyword>
<evidence type="ECO:0000256" key="8">
    <source>
        <dbReference type="SAM" id="Phobius"/>
    </source>
</evidence>
<dbReference type="PRINTS" id="PR00604">
    <property type="entry name" value="CYTCHRMECIAB"/>
</dbReference>
<organism evidence="10 11">
    <name type="scientific">Micavibrio aeruginosavorus (strain ARL-13)</name>
    <dbReference type="NCBI Taxonomy" id="856793"/>
    <lineage>
        <taxon>Bacteria</taxon>
        <taxon>Pseudomonadati</taxon>
        <taxon>Bdellovibrionota</taxon>
        <taxon>Bdellovibrionia</taxon>
        <taxon>Bdellovibrionales</taxon>
        <taxon>Pseudobdellovibrionaceae</taxon>
        <taxon>Micavibrio</taxon>
    </lineage>
</organism>
<dbReference type="HOGENOM" id="CLU_060944_4_0_5"/>